<keyword evidence="7" id="KW-0472">Membrane</keyword>
<feature type="domain" description="KaiC" evidence="8">
    <location>
        <begin position="4"/>
        <end position="242"/>
    </location>
</feature>
<keyword evidence="10" id="KW-1185">Reference proteome</keyword>
<dbReference type="SMART" id="SM00382">
    <property type="entry name" value="AAA"/>
    <property type="match status" value="2"/>
</dbReference>
<dbReference type="SUPFAM" id="SSF52540">
    <property type="entry name" value="P-loop containing nucleoside triphosphate hydrolases"/>
    <property type="match status" value="2"/>
</dbReference>
<feature type="domain" description="KaiC" evidence="8">
    <location>
        <begin position="244"/>
        <end position="476"/>
    </location>
</feature>
<dbReference type="PROSITE" id="PS51146">
    <property type="entry name" value="KAIC"/>
    <property type="match status" value="2"/>
</dbReference>
<keyword evidence="4" id="KW-0677">Repeat</keyword>
<dbReference type="InterPro" id="IPR030665">
    <property type="entry name" value="KaiC"/>
</dbReference>
<accession>A0ABM7QFP5</accession>
<evidence type="ECO:0000256" key="2">
    <source>
        <dbReference type="ARBA" id="ARBA00022553"/>
    </source>
</evidence>
<evidence type="ECO:0000256" key="5">
    <source>
        <dbReference type="ARBA" id="ARBA00022777"/>
    </source>
</evidence>
<gene>
    <name evidence="9" type="ORF">LYSHEL_22710</name>
</gene>
<dbReference type="InterPro" id="IPR027417">
    <property type="entry name" value="P-loop_NTPase"/>
</dbReference>
<sequence length="489" mass="53179">MTHTPIGSGIPGLDVVLGGGYTPGRLYLVEGLPGSGKTTLAMQFLLDGRARGERVLYVSLSETVSELREMAESHGWSLDGICLYEALAVDASGVDAHYTMFHPSEIELADTTRRIMEHIEAIAPDRLVFDSLAELRLLSGSALRYRRHVLALKQYFADRACTTLLLDDVSASEGGMQVHTIVHGVVRLSALDSDFGGDRRRLRVNKYRGRRFIGGYHDYRIEHGGLQVFPRLVASEFRREGEQRSVGTGEPRLDALLGGGVDRGTSTLLIGAAGTGKSSLATLIASTAAERGERSAIFAFDESVRSFITRSQGLGFPIERYLRDGHIHLQAVDPAELSSGEFTQVIRDAVELHGARVVVIDSLNGYLNAMPEQQYMLLQLHELLAYLGSLGVITILISAQLGLIGTMSNSLDVSYLADSVVLLRYFEASGEVRQAISVLKKRTGAHERTIRPFKLGPDGFEIGEPLREFRGVLTGVPQERSASAGGAGR</sequence>
<keyword evidence="7" id="KW-0812">Transmembrane</keyword>
<evidence type="ECO:0000256" key="7">
    <source>
        <dbReference type="SAM" id="Phobius"/>
    </source>
</evidence>
<dbReference type="Pfam" id="PF06745">
    <property type="entry name" value="ATPase"/>
    <property type="match status" value="2"/>
</dbReference>
<proteinExistence type="predicted"/>
<dbReference type="PIRSF" id="PIRSF039117">
    <property type="entry name" value="KaiC"/>
    <property type="match status" value="1"/>
</dbReference>
<evidence type="ECO:0000256" key="6">
    <source>
        <dbReference type="ARBA" id="ARBA00022801"/>
    </source>
</evidence>
<keyword evidence="5" id="KW-0418">Kinase</keyword>
<organism evidence="9 10">
    <name type="scientific">Lysobacter helvus</name>
    <dbReference type="NCBI Taxonomy" id="2675059"/>
    <lineage>
        <taxon>Bacteria</taxon>
        <taxon>Pseudomonadati</taxon>
        <taxon>Pseudomonadota</taxon>
        <taxon>Gammaproteobacteria</taxon>
        <taxon>Lysobacterales</taxon>
        <taxon>Lysobacteraceae</taxon>
        <taxon>Lysobacter</taxon>
    </lineage>
</organism>
<dbReference type="EC" id="2.7.11.1" evidence="1"/>
<dbReference type="InterPro" id="IPR014774">
    <property type="entry name" value="KaiC-like_dom"/>
</dbReference>
<dbReference type="InterPro" id="IPR003593">
    <property type="entry name" value="AAA+_ATPase"/>
</dbReference>
<evidence type="ECO:0000313" key="10">
    <source>
        <dbReference type="Proteomes" id="UP000680514"/>
    </source>
</evidence>
<evidence type="ECO:0000256" key="1">
    <source>
        <dbReference type="ARBA" id="ARBA00012513"/>
    </source>
</evidence>
<reference evidence="9 10" key="1">
    <citation type="submission" date="2021-03" db="EMBL/GenBank/DDBJ databases">
        <title>Complete Genome Sequences of Two Lysobacter Strains Isolated from Sea Water (Lysobacter caseinilyticus) and Soil (Lysobacter helvus) in South Korea.</title>
        <authorList>
            <person name="Watanabe Y."/>
            <person name="Arakawa K."/>
        </authorList>
    </citation>
    <scope>NUCLEOTIDE SEQUENCE [LARGE SCALE GENOMIC DNA]</scope>
    <source>
        <strain evidence="9 10">D10</strain>
    </source>
</reference>
<name>A0ABM7QFP5_9GAMM</name>
<keyword evidence="6" id="KW-0378">Hydrolase</keyword>
<dbReference type="InterPro" id="IPR010624">
    <property type="entry name" value="KaiC_dom"/>
</dbReference>
<dbReference type="Gene3D" id="3.40.50.300">
    <property type="entry name" value="P-loop containing nucleotide triphosphate hydrolases"/>
    <property type="match status" value="2"/>
</dbReference>
<dbReference type="Proteomes" id="UP000680514">
    <property type="component" value="Chromosome"/>
</dbReference>
<evidence type="ECO:0000256" key="4">
    <source>
        <dbReference type="ARBA" id="ARBA00022737"/>
    </source>
</evidence>
<dbReference type="EMBL" id="AP024546">
    <property type="protein sequence ID" value="BCT96400.1"/>
    <property type="molecule type" value="Genomic_DNA"/>
</dbReference>
<dbReference type="InterPro" id="IPR051347">
    <property type="entry name" value="Circadian_clock_KaiC-rel"/>
</dbReference>
<dbReference type="CDD" id="cd19488">
    <property type="entry name" value="KaiC-like_N"/>
    <property type="match status" value="1"/>
</dbReference>
<dbReference type="PANTHER" id="PTHR42926:SF1">
    <property type="entry name" value="CIRCADIAN CLOCK OSCILLATOR PROTEIN KAIC 1"/>
    <property type="match status" value="1"/>
</dbReference>
<dbReference type="RefSeq" id="WP_213434184.1">
    <property type="nucleotide sequence ID" value="NZ_AP024546.1"/>
</dbReference>
<evidence type="ECO:0000256" key="3">
    <source>
        <dbReference type="ARBA" id="ARBA00022679"/>
    </source>
</evidence>
<keyword evidence="7" id="KW-1133">Transmembrane helix</keyword>
<keyword evidence="2" id="KW-0597">Phosphoprotein</keyword>
<evidence type="ECO:0000313" key="9">
    <source>
        <dbReference type="EMBL" id="BCT96400.1"/>
    </source>
</evidence>
<protein>
    <recommendedName>
        <fullName evidence="1">non-specific serine/threonine protein kinase</fullName>
        <ecNumber evidence="1">2.7.11.1</ecNumber>
    </recommendedName>
</protein>
<evidence type="ECO:0000259" key="8">
    <source>
        <dbReference type="PROSITE" id="PS51146"/>
    </source>
</evidence>
<feature type="transmembrane region" description="Helical" evidence="7">
    <location>
        <begin position="383"/>
        <end position="404"/>
    </location>
</feature>
<dbReference type="PRINTS" id="PR01874">
    <property type="entry name" value="DNAREPAIRADA"/>
</dbReference>
<keyword evidence="3" id="KW-0808">Transferase</keyword>
<dbReference type="PANTHER" id="PTHR42926">
    <property type="match status" value="1"/>
</dbReference>